<dbReference type="EMBL" id="CABIKO010000316">
    <property type="protein sequence ID" value="VVA34068.1"/>
    <property type="molecule type" value="Genomic_DNA"/>
</dbReference>
<name>A0A5E4G386_PRUDU</name>
<sequence length="95" mass="10947">MLAPIDPMESDCNNEKSRVFQMTLSHRTWLLISCTSDNFDNMIRQLIVELEAGSIEEHKQAAMKVKLLIKNKSENRLGKRKTNPRSLDFHMAVVC</sequence>
<evidence type="ECO:0000313" key="1">
    <source>
        <dbReference type="EMBL" id="VVA34068.1"/>
    </source>
</evidence>
<dbReference type="InParanoid" id="A0A5E4G386"/>
<accession>A0A5E4G386</accession>
<organism evidence="1 2">
    <name type="scientific">Prunus dulcis</name>
    <name type="common">Almond</name>
    <name type="synonym">Amygdalus dulcis</name>
    <dbReference type="NCBI Taxonomy" id="3755"/>
    <lineage>
        <taxon>Eukaryota</taxon>
        <taxon>Viridiplantae</taxon>
        <taxon>Streptophyta</taxon>
        <taxon>Embryophyta</taxon>
        <taxon>Tracheophyta</taxon>
        <taxon>Spermatophyta</taxon>
        <taxon>Magnoliopsida</taxon>
        <taxon>eudicotyledons</taxon>
        <taxon>Gunneridae</taxon>
        <taxon>Pentapetalae</taxon>
        <taxon>rosids</taxon>
        <taxon>fabids</taxon>
        <taxon>Rosales</taxon>
        <taxon>Rosaceae</taxon>
        <taxon>Amygdaloideae</taxon>
        <taxon>Amygdaleae</taxon>
        <taxon>Prunus</taxon>
    </lineage>
</organism>
<reference evidence="2" key="1">
    <citation type="journal article" date="2020" name="Plant J.">
        <title>Transposons played a major role in the diversification between the closely related almond and peach genomes: results from the almond genome sequence.</title>
        <authorList>
            <person name="Alioto T."/>
            <person name="Alexiou K.G."/>
            <person name="Bardil A."/>
            <person name="Barteri F."/>
            <person name="Castanera R."/>
            <person name="Cruz F."/>
            <person name="Dhingra A."/>
            <person name="Duval H."/>
            <person name="Fernandez I Marti A."/>
            <person name="Frias L."/>
            <person name="Galan B."/>
            <person name="Garcia J.L."/>
            <person name="Howad W."/>
            <person name="Gomez-Garrido J."/>
            <person name="Gut M."/>
            <person name="Julca I."/>
            <person name="Morata J."/>
            <person name="Puigdomenech P."/>
            <person name="Ribeca P."/>
            <person name="Rubio Cabetas M.J."/>
            <person name="Vlasova A."/>
            <person name="Wirthensohn M."/>
            <person name="Garcia-Mas J."/>
            <person name="Gabaldon T."/>
            <person name="Casacuberta J.M."/>
            <person name="Arus P."/>
        </authorList>
    </citation>
    <scope>NUCLEOTIDE SEQUENCE [LARGE SCALE GENOMIC DNA]</scope>
    <source>
        <strain evidence="2">cv. Texas</strain>
    </source>
</reference>
<gene>
    <name evidence="1" type="ORF">ALMOND_2B023990</name>
</gene>
<dbReference type="Gramene" id="VVA34068">
    <property type="protein sequence ID" value="VVA34068"/>
    <property type="gene ID" value="Prudul26B023990"/>
</dbReference>
<dbReference type="AlphaFoldDB" id="A0A5E4G386"/>
<dbReference type="Proteomes" id="UP000327085">
    <property type="component" value="Chromosome 8"/>
</dbReference>
<protein>
    <submittedName>
        <fullName evidence="1">PREDICTED: U-box domain-containing</fullName>
    </submittedName>
</protein>
<proteinExistence type="predicted"/>
<evidence type="ECO:0000313" key="2">
    <source>
        <dbReference type="Proteomes" id="UP000327085"/>
    </source>
</evidence>